<dbReference type="OrthoDB" id="6198573at2"/>
<feature type="transmembrane region" description="Helical" evidence="1">
    <location>
        <begin position="26"/>
        <end position="44"/>
    </location>
</feature>
<dbReference type="EMBL" id="CABPSQ010000018">
    <property type="protein sequence ID" value="VVE75918.1"/>
    <property type="molecule type" value="Genomic_DNA"/>
</dbReference>
<evidence type="ECO:0000313" key="3">
    <source>
        <dbReference type="Proteomes" id="UP000414136"/>
    </source>
</evidence>
<accession>A0A5E5ARJ1</accession>
<proteinExistence type="predicted"/>
<dbReference type="AlphaFoldDB" id="A0A5E5ARJ1"/>
<reference evidence="2 3" key="1">
    <citation type="submission" date="2019-08" db="EMBL/GenBank/DDBJ databases">
        <authorList>
            <person name="Peeters C."/>
        </authorList>
    </citation>
    <scope>NUCLEOTIDE SEQUENCE [LARGE SCALE GENOMIC DNA]</scope>
    <source>
        <strain evidence="2 3">LMG 31118</strain>
    </source>
</reference>
<keyword evidence="1" id="KW-1133">Transmembrane helix</keyword>
<keyword evidence="1" id="KW-0472">Membrane</keyword>
<keyword evidence="3" id="KW-1185">Reference proteome</keyword>
<feature type="transmembrane region" description="Helical" evidence="1">
    <location>
        <begin position="50"/>
        <end position="70"/>
    </location>
</feature>
<feature type="transmembrane region" description="Helical" evidence="1">
    <location>
        <begin position="99"/>
        <end position="122"/>
    </location>
</feature>
<dbReference type="RefSeq" id="WP_150627706.1">
    <property type="nucleotide sequence ID" value="NZ_CABPSQ010000018.1"/>
</dbReference>
<evidence type="ECO:0000313" key="2">
    <source>
        <dbReference type="EMBL" id="VVE75918.1"/>
    </source>
</evidence>
<name>A0A5E5ARJ1_9BURK</name>
<evidence type="ECO:0000256" key="1">
    <source>
        <dbReference type="SAM" id="Phobius"/>
    </source>
</evidence>
<gene>
    <name evidence="2" type="ORF">PCA31118_05093</name>
</gene>
<keyword evidence="1" id="KW-0812">Transmembrane</keyword>
<dbReference type="Proteomes" id="UP000414136">
    <property type="component" value="Unassembled WGS sequence"/>
</dbReference>
<protein>
    <submittedName>
        <fullName evidence="2">Uncharacterized protein</fullName>
    </submittedName>
</protein>
<organism evidence="2 3">
    <name type="scientific">Pandoraea captiosa</name>
    <dbReference type="NCBI Taxonomy" id="2508302"/>
    <lineage>
        <taxon>Bacteria</taxon>
        <taxon>Pseudomonadati</taxon>
        <taxon>Pseudomonadota</taxon>
        <taxon>Betaproteobacteria</taxon>
        <taxon>Burkholderiales</taxon>
        <taxon>Burkholderiaceae</taxon>
        <taxon>Pandoraea</taxon>
    </lineage>
</organism>
<sequence length="126" mass="13855">MTHPIESNNSHEPNPQQPRGSRTARWIWAIVCVVVAFFAASVYLPHQAHAFVLKFLSLWIAGSMLGHVGVRLGDGVQRIIQPDILVTSARISDVMWTRICWAIGPQIVGLYVGAVVGTSILADWIV</sequence>